<proteinExistence type="inferred from homology"/>
<dbReference type="InterPro" id="IPR028987">
    <property type="entry name" value="ATP_synth_B-like_membr_sf"/>
</dbReference>
<keyword evidence="8 15" id="KW-0406">Ion transport</keyword>
<evidence type="ECO:0000256" key="12">
    <source>
        <dbReference type="ARBA" id="ARBA00025614"/>
    </source>
</evidence>
<dbReference type="NCBIfam" id="TIGR01144">
    <property type="entry name" value="ATP_synt_b"/>
    <property type="match status" value="1"/>
</dbReference>
<evidence type="ECO:0000256" key="11">
    <source>
        <dbReference type="ARBA" id="ARBA00025198"/>
    </source>
</evidence>
<evidence type="ECO:0000256" key="17">
    <source>
        <dbReference type="SAM" id="Coils"/>
    </source>
</evidence>
<dbReference type="NCBIfam" id="NF011041">
    <property type="entry name" value="PRK14471.1"/>
    <property type="match status" value="1"/>
</dbReference>
<evidence type="ECO:0000256" key="6">
    <source>
        <dbReference type="ARBA" id="ARBA00022781"/>
    </source>
</evidence>
<evidence type="ECO:0000256" key="10">
    <source>
        <dbReference type="ARBA" id="ARBA00023310"/>
    </source>
</evidence>
<sequence length="166" mass="18635">MDQLLNDFSPGLFIMQAVILIILIVLLGKFAWKPILESLQTREDGISDAIEAAEKAKLELQNLQADNEKLLNEARVERDTMLKEARDMKEKMVLDAKEEAQHQANNMIEAAKQAIEGEKKAAMVEIKNHVAELSLEIAEKVVRGELSNKDKQLELVDSLLGKDTLN</sequence>
<dbReference type="KEGG" id="fop:FNB79_03745"/>
<evidence type="ECO:0000256" key="14">
    <source>
        <dbReference type="ARBA" id="ARBA00037847"/>
    </source>
</evidence>
<accession>A0A516GNP0</accession>
<comment type="subunit">
    <text evidence="15">F-type ATPases have 2 components, F(1) - the catalytic core - and F(0) - the membrane proton channel. F(1) has five subunits: alpha(3), beta(3), gamma(1), delta(1), epsilon(1). F(0) has three main subunits: a(1), b(2) and c(10-14). The alpha and beta chains form an alternating ring which encloses part of the gamma chain. F(1) is attached to F(0) by a central stalk formed by the gamma and epsilon chains, while a peripheral stalk is formed by the delta and b chains.</text>
</comment>
<dbReference type="CDD" id="cd06503">
    <property type="entry name" value="ATP-synt_Fo_b"/>
    <property type="match status" value="1"/>
</dbReference>
<comment type="subcellular location">
    <subcellularLocation>
        <location evidence="15">Cell membrane</location>
        <topology evidence="15">Single-pass membrane protein</topology>
    </subcellularLocation>
    <subcellularLocation>
        <location evidence="14">Endomembrane system</location>
        <topology evidence="14">Single-pass membrane protein</topology>
    </subcellularLocation>
</comment>
<keyword evidence="2 15" id="KW-0813">Transport</keyword>
<protein>
    <recommendedName>
        <fullName evidence="15">ATP synthase subunit b</fullName>
    </recommendedName>
    <alternativeName>
        <fullName evidence="15">ATP synthase F(0) sector subunit b</fullName>
    </alternativeName>
    <alternativeName>
        <fullName evidence="15">ATPase subunit I</fullName>
    </alternativeName>
    <alternativeName>
        <fullName evidence="15">F-type ATPase subunit b</fullName>
        <shortName evidence="15">F-ATPase subunit b</shortName>
    </alternativeName>
</protein>
<evidence type="ECO:0000256" key="1">
    <source>
        <dbReference type="ARBA" id="ARBA00005513"/>
    </source>
</evidence>
<dbReference type="Proteomes" id="UP000319209">
    <property type="component" value="Chromosome"/>
</dbReference>
<dbReference type="OrthoDB" id="9795289at2"/>
<keyword evidence="6 15" id="KW-0375">Hydrogen ion transport</keyword>
<keyword evidence="17" id="KW-0175">Coiled coil</keyword>
<name>A0A516GNP0_9FLAO</name>
<dbReference type="RefSeq" id="WP_143380031.1">
    <property type="nucleotide sequence ID" value="NZ_CP041637.1"/>
</dbReference>
<evidence type="ECO:0000256" key="7">
    <source>
        <dbReference type="ARBA" id="ARBA00022989"/>
    </source>
</evidence>
<dbReference type="GO" id="GO:0012505">
    <property type="term" value="C:endomembrane system"/>
    <property type="evidence" value="ECO:0007669"/>
    <property type="project" value="UniProtKB-SubCell"/>
</dbReference>
<reference evidence="18 19" key="1">
    <citation type="submission" date="2019-07" db="EMBL/GenBank/DDBJ databases">
        <title>Genome sequencing for Formosa sp. PS13.</title>
        <authorList>
            <person name="Park S.-J."/>
        </authorList>
    </citation>
    <scope>NUCLEOTIDE SEQUENCE [LARGE SCALE GENOMIC DNA]</scope>
    <source>
        <strain evidence="18 19">PS13</strain>
    </source>
</reference>
<keyword evidence="4 15" id="KW-0138">CF(0)</keyword>
<keyword evidence="19" id="KW-1185">Reference proteome</keyword>
<comment type="subunit">
    <text evidence="13">F-type ATPases have 2 components, F(1) - the catalytic core - and F(0) - the membrane proton channel. F(1) has five subunits: alpha(3), beta(3), gamma(1), delta(1), epsilon(1). F(0) has four main subunits: a(1), b(2) and c(10-14). The alpha and beta chains form an alternating ring which encloses part of the gamma chain. F(1) is attached to F(0) by a central stalk formed by the gamma and epsilon chains, while a peripheral stalk is formed by the delta and b chains.</text>
</comment>
<dbReference type="PANTHER" id="PTHR33445">
    <property type="entry name" value="ATP SYNTHASE SUBUNIT B', CHLOROPLASTIC"/>
    <property type="match status" value="1"/>
</dbReference>
<evidence type="ECO:0000313" key="19">
    <source>
        <dbReference type="Proteomes" id="UP000319209"/>
    </source>
</evidence>
<comment type="function">
    <text evidence="12">Component of the F(0) channel, it forms part of the peripheral stalk, linking F(1) to F(0). The b'-subunit is a diverged and duplicated form of b found in plants and photosynthetic bacteria.</text>
</comment>
<keyword evidence="5 15" id="KW-0812">Transmembrane</keyword>
<dbReference type="InterPro" id="IPR002146">
    <property type="entry name" value="ATP_synth_b/b'su_bac/chlpt"/>
</dbReference>
<dbReference type="PANTHER" id="PTHR33445:SF1">
    <property type="entry name" value="ATP SYNTHASE SUBUNIT B"/>
    <property type="match status" value="1"/>
</dbReference>
<keyword evidence="7 15" id="KW-1133">Transmembrane helix</keyword>
<dbReference type="AlphaFoldDB" id="A0A516GNP0"/>
<feature type="transmembrane region" description="Helical" evidence="15">
    <location>
        <begin position="12"/>
        <end position="32"/>
    </location>
</feature>
<evidence type="ECO:0000256" key="13">
    <source>
        <dbReference type="ARBA" id="ARBA00026054"/>
    </source>
</evidence>
<evidence type="ECO:0000256" key="5">
    <source>
        <dbReference type="ARBA" id="ARBA00022692"/>
    </source>
</evidence>
<dbReference type="GO" id="GO:0046961">
    <property type="term" value="F:proton-transporting ATPase activity, rotational mechanism"/>
    <property type="evidence" value="ECO:0007669"/>
    <property type="project" value="TreeGrafter"/>
</dbReference>
<evidence type="ECO:0000256" key="16">
    <source>
        <dbReference type="RuleBase" id="RU003848"/>
    </source>
</evidence>
<evidence type="ECO:0000313" key="18">
    <source>
        <dbReference type="EMBL" id="QDO93125.1"/>
    </source>
</evidence>
<dbReference type="Pfam" id="PF00430">
    <property type="entry name" value="ATP-synt_B"/>
    <property type="match status" value="1"/>
</dbReference>
<gene>
    <name evidence="15" type="primary">atpF</name>
    <name evidence="18" type="ORF">FNB79_03745</name>
</gene>
<dbReference type="SUPFAM" id="SSF81573">
    <property type="entry name" value="F1F0 ATP synthase subunit B, membrane domain"/>
    <property type="match status" value="1"/>
</dbReference>
<dbReference type="GO" id="GO:0005886">
    <property type="term" value="C:plasma membrane"/>
    <property type="evidence" value="ECO:0007669"/>
    <property type="project" value="UniProtKB-SubCell"/>
</dbReference>
<evidence type="ECO:0000256" key="4">
    <source>
        <dbReference type="ARBA" id="ARBA00022547"/>
    </source>
</evidence>
<dbReference type="EMBL" id="CP041637">
    <property type="protein sequence ID" value="QDO93125.1"/>
    <property type="molecule type" value="Genomic_DNA"/>
</dbReference>
<dbReference type="GO" id="GO:0045259">
    <property type="term" value="C:proton-transporting ATP synthase complex"/>
    <property type="evidence" value="ECO:0007669"/>
    <property type="project" value="UniProtKB-KW"/>
</dbReference>
<dbReference type="InterPro" id="IPR005864">
    <property type="entry name" value="ATP_synth_F0_bsu_bac"/>
</dbReference>
<evidence type="ECO:0000256" key="9">
    <source>
        <dbReference type="ARBA" id="ARBA00023136"/>
    </source>
</evidence>
<keyword evidence="10 15" id="KW-0066">ATP synthesis</keyword>
<evidence type="ECO:0000256" key="3">
    <source>
        <dbReference type="ARBA" id="ARBA00022475"/>
    </source>
</evidence>
<keyword evidence="3 15" id="KW-1003">Cell membrane</keyword>
<dbReference type="InterPro" id="IPR050059">
    <property type="entry name" value="ATP_synthase_B_chain"/>
</dbReference>
<keyword evidence="9 15" id="KW-0472">Membrane</keyword>
<feature type="coiled-coil region" evidence="17">
    <location>
        <begin position="36"/>
        <end position="114"/>
    </location>
</feature>
<dbReference type="HAMAP" id="MF_01398">
    <property type="entry name" value="ATP_synth_b_bprime"/>
    <property type="match status" value="1"/>
</dbReference>
<comment type="similarity">
    <text evidence="1 15 16">Belongs to the ATPase B chain family.</text>
</comment>
<organism evidence="18 19">
    <name type="scientific">Formosa sediminum</name>
    <dbReference type="NCBI Taxonomy" id="2594004"/>
    <lineage>
        <taxon>Bacteria</taxon>
        <taxon>Pseudomonadati</taxon>
        <taxon>Bacteroidota</taxon>
        <taxon>Flavobacteriia</taxon>
        <taxon>Flavobacteriales</taxon>
        <taxon>Flavobacteriaceae</taxon>
        <taxon>Formosa</taxon>
    </lineage>
</organism>
<evidence type="ECO:0000256" key="8">
    <source>
        <dbReference type="ARBA" id="ARBA00023065"/>
    </source>
</evidence>
<comment type="function">
    <text evidence="11 15">F(1)F(0) ATP synthase produces ATP from ADP in the presence of a proton or sodium gradient. F-type ATPases consist of two structural domains, F(1) containing the extramembraneous catalytic core and F(0) containing the membrane proton channel, linked together by a central stalk and a peripheral stalk. During catalysis, ATP synthesis in the catalytic domain of F(1) is coupled via a rotary mechanism of the central stalk subunits to proton translocation.</text>
</comment>
<evidence type="ECO:0000256" key="15">
    <source>
        <dbReference type="HAMAP-Rule" id="MF_01398"/>
    </source>
</evidence>
<evidence type="ECO:0000256" key="2">
    <source>
        <dbReference type="ARBA" id="ARBA00022448"/>
    </source>
</evidence>
<dbReference type="GO" id="GO:0046933">
    <property type="term" value="F:proton-transporting ATP synthase activity, rotational mechanism"/>
    <property type="evidence" value="ECO:0007669"/>
    <property type="project" value="UniProtKB-UniRule"/>
</dbReference>